<evidence type="ECO:0000259" key="5">
    <source>
        <dbReference type="Pfam" id="PF21530"/>
    </source>
</evidence>
<gene>
    <name evidence="6" type="ORF">EIN_350480</name>
</gene>
<evidence type="ECO:0000313" key="7">
    <source>
        <dbReference type="Proteomes" id="UP000014680"/>
    </source>
</evidence>
<dbReference type="EMBL" id="KB206595">
    <property type="protein sequence ID" value="ELP89668.1"/>
    <property type="molecule type" value="Genomic_DNA"/>
</dbReference>
<dbReference type="EC" id="5.6.2.3" evidence="1"/>
<keyword evidence="1" id="KW-0234">DNA repair</keyword>
<dbReference type="Pfam" id="PF14214">
    <property type="entry name" value="Helitron_like_N"/>
    <property type="match status" value="1"/>
</dbReference>
<proteinExistence type="inferred from homology"/>
<dbReference type="RefSeq" id="XP_004256439.1">
    <property type="nucleotide sequence ID" value="XM_004256391.1"/>
</dbReference>
<dbReference type="PANTHER" id="PTHR10492:SF57">
    <property type="entry name" value="ATP-DEPENDENT DNA HELICASE"/>
    <property type="match status" value="1"/>
</dbReference>
<dbReference type="GeneID" id="14888636"/>
<dbReference type="Pfam" id="PF05970">
    <property type="entry name" value="PIF1"/>
    <property type="match status" value="1"/>
</dbReference>
<feature type="non-terminal residue" evidence="6">
    <location>
        <position position="708"/>
    </location>
</feature>
<dbReference type="VEuPathDB" id="AmoebaDB:EIN_350480"/>
<dbReference type="OrthoDB" id="7692063at2759"/>
<dbReference type="InterPro" id="IPR027417">
    <property type="entry name" value="P-loop_NTPase"/>
</dbReference>
<dbReference type="Gene3D" id="3.40.50.300">
    <property type="entry name" value="P-loop containing nucleotide triphosphate hydrolases"/>
    <property type="match status" value="1"/>
</dbReference>
<comment type="cofactor">
    <cofactor evidence="1">
        <name>Mg(2+)</name>
        <dbReference type="ChEBI" id="CHEBI:18420"/>
    </cofactor>
</comment>
<dbReference type="Pfam" id="PF21530">
    <property type="entry name" value="Pif1_2B_dom"/>
    <property type="match status" value="1"/>
</dbReference>
<name>A0A0A1U5T4_ENTIV</name>
<dbReference type="AlphaFoldDB" id="A0A0A1U5T4"/>
<dbReference type="Proteomes" id="UP000014680">
    <property type="component" value="Unassembled WGS sequence"/>
</dbReference>
<dbReference type="SUPFAM" id="SSF52540">
    <property type="entry name" value="P-loop containing nucleoside triphosphate hydrolases"/>
    <property type="match status" value="2"/>
</dbReference>
<dbReference type="InterPro" id="IPR049163">
    <property type="entry name" value="Pif1-like_2B_dom"/>
</dbReference>
<feature type="region of interest" description="Disordered" evidence="2">
    <location>
        <begin position="1"/>
        <end position="20"/>
    </location>
</feature>
<comment type="catalytic activity">
    <reaction evidence="1">
        <text>ATP + H2O = ADP + phosphate + H(+)</text>
        <dbReference type="Rhea" id="RHEA:13065"/>
        <dbReference type="ChEBI" id="CHEBI:15377"/>
        <dbReference type="ChEBI" id="CHEBI:15378"/>
        <dbReference type="ChEBI" id="CHEBI:30616"/>
        <dbReference type="ChEBI" id="CHEBI:43474"/>
        <dbReference type="ChEBI" id="CHEBI:456216"/>
        <dbReference type="EC" id="5.6.2.3"/>
    </reaction>
</comment>
<keyword evidence="1" id="KW-0378">Hydrolase</keyword>
<feature type="compositionally biased region" description="Basic and acidic residues" evidence="2">
    <location>
        <begin position="1"/>
        <end position="12"/>
    </location>
</feature>
<comment type="similarity">
    <text evidence="1">Belongs to the helicase family.</text>
</comment>
<keyword evidence="1" id="KW-0347">Helicase</keyword>
<sequence>MNDGNNNKEAKGKRVILPSTFPNSPRNMHQKCADAMSIFSHFGLPDLFITFTANPKWQEIVENLKPGEEAIDRPDIVSRVFHLKMNYLLKHITDDGIFGTVIAWVYVIEFQKRGLPHSHILVVLANDYKLKDPESVNATISAEFSQDQETQELVKTFMVHGQCGTDNPKAPCMSEKGCSKHFPKEFCNETILTNGFPKYQRRQCAPVIVRGKKVDNSMVVPYNPYLLKRFNAHINVECCSGLIDSEDEWDKTFSEAIEMEMPHQLRELFVFVCTINNTFDALSVWDKYHIQMAQNFLQEGRSQKEADISALIEIENMLRESEKSLLNFGFNLSSIIDQNVDTIVNVDDVPFEEEVDSRINKLNEQQRTAYDTIMRALNEESNECKCFFVDGPGGSGKTFLYNVLIDKALTLSKSVKTFAFSGIASTLIKGGRTLHSTFKLPLNCDETNKCNLSIEGPDAEPFVFVDLILIDEISMVPKRVLMAIDEYLQDVMGNNMPFGGKVVVLGGDFRQTLPVVPFGSKAEIIDCCVKKSYIWKEFKKLKLTTNMRSEGQIKFNKWLLSIGNGELVDVEIPKNMLSHDLINEVVDSNNSEKGEAAIVTIEFLNTLCPSGLPPHELLLKVGSIVILLRNIQPSMGLCNGTRLIITKLFEHSIECQFTTNDKRIVIPKFKFEPTEQNWPFKFTRIQIPVVPAFAMTINKAQGQSFTRV</sequence>
<dbReference type="GO" id="GO:0006310">
    <property type="term" value="P:DNA recombination"/>
    <property type="evidence" value="ECO:0007669"/>
    <property type="project" value="UniProtKB-KW"/>
</dbReference>
<evidence type="ECO:0000259" key="4">
    <source>
        <dbReference type="Pfam" id="PF14214"/>
    </source>
</evidence>
<dbReference type="KEGG" id="eiv:EIN_350480"/>
<dbReference type="PANTHER" id="PTHR10492">
    <property type="match status" value="1"/>
</dbReference>
<dbReference type="GO" id="GO:0016887">
    <property type="term" value="F:ATP hydrolysis activity"/>
    <property type="evidence" value="ECO:0007669"/>
    <property type="project" value="RHEA"/>
</dbReference>
<reference evidence="6 7" key="1">
    <citation type="submission" date="2012-10" db="EMBL/GenBank/DDBJ databases">
        <authorList>
            <person name="Zafar N."/>
            <person name="Inman J."/>
            <person name="Hall N."/>
            <person name="Lorenzi H."/>
            <person name="Caler E."/>
        </authorList>
    </citation>
    <scope>NUCLEOTIDE SEQUENCE [LARGE SCALE GENOMIC DNA]</scope>
    <source>
        <strain evidence="6 7">IP1</strain>
    </source>
</reference>
<feature type="domain" description="DNA helicase Pif1-like DEAD-box helicase" evidence="3">
    <location>
        <begin position="361"/>
        <end position="568"/>
    </location>
</feature>
<dbReference type="GO" id="GO:0006281">
    <property type="term" value="P:DNA repair"/>
    <property type="evidence" value="ECO:0007669"/>
    <property type="project" value="UniProtKB-KW"/>
</dbReference>
<dbReference type="GO" id="GO:0000723">
    <property type="term" value="P:telomere maintenance"/>
    <property type="evidence" value="ECO:0007669"/>
    <property type="project" value="InterPro"/>
</dbReference>
<evidence type="ECO:0000256" key="1">
    <source>
        <dbReference type="RuleBase" id="RU363044"/>
    </source>
</evidence>
<dbReference type="InterPro" id="IPR010285">
    <property type="entry name" value="DNA_helicase_pif1-like_DEAD"/>
</dbReference>
<dbReference type="GO" id="GO:0005524">
    <property type="term" value="F:ATP binding"/>
    <property type="evidence" value="ECO:0007669"/>
    <property type="project" value="UniProtKB-KW"/>
</dbReference>
<dbReference type="OMA" id="CTINNTF"/>
<keyword evidence="1" id="KW-0067">ATP-binding</keyword>
<organism evidence="6 7">
    <name type="scientific">Entamoeba invadens IP1</name>
    <dbReference type="NCBI Taxonomy" id="370355"/>
    <lineage>
        <taxon>Eukaryota</taxon>
        <taxon>Amoebozoa</taxon>
        <taxon>Evosea</taxon>
        <taxon>Archamoebae</taxon>
        <taxon>Mastigamoebida</taxon>
        <taxon>Entamoebidae</taxon>
        <taxon>Entamoeba</taxon>
    </lineage>
</organism>
<accession>A0A0A1U5T4</accession>
<dbReference type="InterPro" id="IPR025476">
    <property type="entry name" value="Helitron_helicase-like"/>
</dbReference>
<evidence type="ECO:0000256" key="2">
    <source>
        <dbReference type="SAM" id="MobiDB-lite"/>
    </source>
</evidence>
<keyword evidence="1" id="KW-0233">DNA recombination</keyword>
<evidence type="ECO:0000313" key="6">
    <source>
        <dbReference type="EMBL" id="ELP89668.1"/>
    </source>
</evidence>
<keyword evidence="7" id="KW-1185">Reference proteome</keyword>
<feature type="domain" description="Helitron helicase-like" evidence="4">
    <location>
        <begin position="5"/>
        <end position="122"/>
    </location>
</feature>
<protein>
    <recommendedName>
        <fullName evidence="1">ATP-dependent DNA helicase</fullName>
        <ecNumber evidence="1">5.6.2.3</ecNumber>
    </recommendedName>
</protein>
<dbReference type="GO" id="GO:0043139">
    <property type="term" value="F:5'-3' DNA helicase activity"/>
    <property type="evidence" value="ECO:0007669"/>
    <property type="project" value="UniProtKB-EC"/>
</dbReference>
<keyword evidence="1" id="KW-0227">DNA damage</keyword>
<keyword evidence="1" id="KW-0547">Nucleotide-binding</keyword>
<feature type="domain" description="DNA helicase Pif1-like 2B" evidence="5">
    <location>
        <begin position="602"/>
        <end position="648"/>
    </location>
</feature>
<evidence type="ECO:0000259" key="3">
    <source>
        <dbReference type="Pfam" id="PF05970"/>
    </source>
</evidence>